<sequence>MSEKLKQIVQSIRTALGVRDQREGELEVETTPRRSNPQLRYGLIAAAVLVGGIYLSVDSVAPGEVVVRTNQLTGSSSEFRAGSMLAIPGLHQLRRFSLREQLYHPTQSSKANGDAPFQSVEGLSVGVDLTVHYALDPARVLSSARKLPDDIGGQVVQPAVQGVIYKTFTRYTVREIFSTKRGEIQQTIESELRPKLAGSGLVLLNVQIGKVDLPADYRAGLEKMLAEELASEQMRYTLELKDKQVKQTALEAEAEKVKREKAAEAAGNEQIIAAKAQEEAMKHVLPFKQKQIEQRQLEAEADKVSRIKTAEGSAQARVIEAGGEADSRRKLADAEVYRQQQLAKASSDQMAVDGALLSKHPLLIQKAMADKLSDKISVIIAPTPKDGGFIGAALLGAQQKNAAPQVDAGNNAQTEQQAEEQ</sequence>
<dbReference type="RefSeq" id="WP_084090910.1">
    <property type="nucleotide sequence ID" value="NZ_FWXD01000012.1"/>
</dbReference>
<keyword evidence="5" id="KW-1185">Reference proteome</keyword>
<dbReference type="PANTHER" id="PTHR42911">
    <property type="entry name" value="MODULATOR OF FTSH PROTEASE HFLC"/>
    <property type="match status" value="1"/>
</dbReference>
<dbReference type="Proteomes" id="UP000192761">
    <property type="component" value="Unassembled WGS sequence"/>
</dbReference>
<keyword evidence="4" id="KW-0645">Protease</keyword>
<name>A0A1W1XP12_9NEIS</name>
<dbReference type="GO" id="GO:0016020">
    <property type="term" value="C:membrane"/>
    <property type="evidence" value="ECO:0007669"/>
    <property type="project" value="UniProtKB-SubCell"/>
</dbReference>
<dbReference type="PANTHER" id="PTHR42911:SF1">
    <property type="entry name" value="MODULATOR OF FTSH PROTEASE HFLC"/>
    <property type="match status" value="1"/>
</dbReference>
<accession>A0A1W1XP12</accession>
<evidence type="ECO:0000313" key="4">
    <source>
        <dbReference type="EMBL" id="SMC25730.1"/>
    </source>
</evidence>
<protein>
    <submittedName>
        <fullName evidence="4">Regulator of protease activity HflC, stomatin/prohibitin superfamily</fullName>
    </submittedName>
</protein>
<dbReference type="OrthoDB" id="108248at2"/>
<dbReference type="STRING" id="1121001.SAMN02745857_02257"/>
<reference evidence="4 5" key="1">
    <citation type="submission" date="2017-04" db="EMBL/GenBank/DDBJ databases">
        <authorList>
            <person name="Afonso C.L."/>
            <person name="Miller P.J."/>
            <person name="Scott M.A."/>
            <person name="Spackman E."/>
            <person name="Goraichik I."/>
            <person name="Dimitrov K.M."/>
            <person name="Suarez D.L."/>
            <person name="Swayne D.E."/>
        </authorList>
    </citation>
    <scope>NUCLEOTIDE SEQUENCE [LARGE SCALE GENOMIC DNA]</scope>
    <source>
        <strain evidence="4 5">DSM 23236</strain>
    </source>
</reference>
<feature type="domain" description="Band 7" evidence="3">
    <location>
        <begin position="60"/>
        <end position="244"/>
    </location>
</feature>
<feature type="region of interest" description="Disordered" evidence="2">
    <location>
        <begin position="400"/>
        <end position="421"/>
    </location>
</feature>
<dbReference type="GO" id="GO:0006508">
    <property type="term" value="P:proteolysis"/>
    <property type="evidence" value="ECO:0007669"/>
    <property type="project" value="UniProtKB-KW"/>
</dbReference>
<comment type="subcellular location">
    <subcellularLocation>
        <location evidence="1">Membrane</location>
        <topology evidence="1">Single-pass membrane protein</topology>
    </subcellularLocation>
</comment>
<gene>
    <name evidence="4" type="ORF">SAMN02745857_02257</name>
</gene>
<dbReference type="EMBL" id="FWXD01000012">
    <property type="protein sequence ID" value="SMC25730.1"/>
    <property type="molecule type" value="Genomic_DNA"/>
</dbReference>
<keyword evidence="4" id="KW-0378">Hydrolase</keyword>
<proteinExistence type="predicted"/>
<evidence type="ECO:0000259" key="3">
    <source>
        <dbReference type="Pfam" id="PF01145"/>
    </source>
</evidence>
<dbReference type="GO" id="GO:0008233">
    <property type="term" value="F:peptidase activity"/>
    <property type="evidence" value="ECO:0007669"/>
    <property type="project" value="UniProtKB-KW"/>
</dbReference>
<feature type="compositionally biased region" description="Low complexity" evidence="2">
    <location>
        <begin position="412"/>
        <end position="421"/>
    </location>
</feature>
<dbReference type="InterPro" id="IPR001107">
    <property type="entry name" value="Band_7"/>
</dbReference>
<dbReference type="AlphaFoldDB" id="A0A1W1XP12"/>
<dbReference type="Pfam" id="PF01145">
    <property type="entry name" value="Band_7"/>
    <property type="match status" value="1"/>
</dbReference>
<dbReference type="Gene3D" id="3.30.479.30">
    <property type="entry name" value="Band 7 domain"/>
    <property type="match status" value="1"/>
</dbReference>
<evidence type="ECO:0000313" key="5">
    <source>
        <dbReference type="Proteomes" id="UP000192761"/>
    </source>
</evidence>
<organism evidence="4 5">
    <name type="scientific">Andreprevotia lacus DSM 23236</name>
    <dbReference type="NCBI Taxonomy" id="1121001"/>
    <lineage>
        <taxon>Bacteria</taxon>
        <taxon>Pseudomonadati</taxon>
        <taxon>Pseudomonadota</taxon>
        <taxon>Betaproteobacteria</taxon>
        <taxon>Neisseriales</taxon>
        <taxon>Chitinibacteraceae</taxon>
        <taxon>Andreprevotia</taxon>
    </lineage>
</organism>
<evidence type="ECO:0000256" key="1">
    <source>
        <dbReference type="ARBA" id="ARBA00004167"/>
    </source>
</evidence>
<evidence type="ECO:0000256" key="2">
    <source>
        <dbReference type="SAM" id="MobiDB-lite"/>
    </source>
</evidence>
<dbReference type="InterPro" id="IPR036013">
    <property type="entry name" value="Band_7/SPFH_dom_sf"/>
</dbReference>
<dbReference type="SUPFAM" id="SSF117892">
    <property type="entry name" value="Band 7/SPFH domain"/>
    <property type="match status" value="1"/>
</dbReference>